<organism evidence="2 3">
    <name type="scientific">Symbiodinium microadriaticum</name>
    <name type="common">Dinoflagellate</name>
    <name type="synonym">Zooxanthella microadriatica</name>
    <dbReference type="NCBI Taxonomy" id="2951"/>
    <lineage>
        <taxon>Eukaryota</taxon>
        <taxon>Sar</taxon>
        <taxon>Alveolata</taxon>
        <taxon>Dinophyceae</taxon>
        <taxon>Suessiales</taxon>
        <taxon>Symbiodiniaceae</taxon>
        <taxon>Symbiodinium</taxon>
    </lineage>
</organism>
<dbReference type="AlphaFoldDB" id="A0A1Q9BZP5"/>
<keyword evidence="3" id="KW-1185">Reference proteome</keyword>
<accession>A0A1Q9BZP5</accession>
<reference evidence="2 3" key="1">
    <citation type="submission" date="2016-02" db="EMBL/GenBank/DDBJ databases">
        <title>Genome analysis of coral dinoflagellate symbionts highlights evolutionary adaptations to a symbiotic lifestyle.</title>
        <authorList>
            <person name="Aranda M."/>
            <person name="Li Y."/>
            <person name="Liew Y.J."/>
            <person name="Baumgarten S."/>
            <person name="Simakov O."/>
            <person name="Wilson M."/>
            <person name="Piel J."/>
            <person name="Ashoor H."/>
            <person name="Bougouffa S."/>
            <person name="Bajic V.B."/>
            <person name="Ryu T."/>
            <person name="Ravasi T."/>
            <person name="Bayer T."/>
            <person name="Micklem G."/>
            <person name="Kim H."/>
            <person name="Bhak J."/>
            <person name="Lajeunesse T.C."/>
            <person name="Voolstra C.R."/>
        </authorList>
    </citation>
    <scope>NUCLEOTIDE SEQUENCE [LARGE SCALE GENOMIC DNA]</scope>
    <source>
        <strain evidence="2 3">CCMP2467</strain>
    </source>
</reference>
<evidence type="ECO:0000256" key="1">
    <source>
        <dbReference type="SAM" id="MobiDB-lite"/>
    </source>
</evidence>
<comment type="caution">
    <text evidence="2">The sequence shown here is derived from an EMBL/GenBank/DDBJ whole genome shotgun (WGS) entry which is preliminary data.</text>
</comment>
<feature type="compositionally biased region" description="Low complexity" evidence="1">
    <location>
        <begin position="31"/>
        <end position="50"/>
    </location>
</feature>
<gene>
    <name evidence="2" type="ORF">AK812_SmicGene43960</name>
</gene>
<evidence type="ECO:0000313" key="3">
    <source>
        <dbReference type="Proteomes" id="UP000186817"/>
    </source>
</evidence>
<dbReference type="EMBL" id="LSRX01002125">
    <property type="protein sequence ID" value="OLP76143.1"/>
    <property type="molecule type" value="Genomic_DNA"/>
</dbReference>
<proteinExistence type="predicted"/>
<feature type="region of interest" description="Disordered" evidence="1">
    <location>
        <begin position="1"/>
        <end position="74"/>
    </location>
</feature>
<name>A0A1Q9BZP5_SYMMI</name>
<feature type="compositionally biased region" description="Basic and acidic residues" evidence="1">
    <location>
        <begin position="58"/>
        <end position="71"/>
    </location>
</feature>
<dbReference type="OrthoDB" id="446311at2759"/>
<evidence type="ECO:0000313" key="2">
    <source>
        <dbReference type="EMBL" id="OLP76143.1"/>
    </source>
</evidence>
<sequence>MAHSPRLSVTTESPSECFEEESEQEQEQEQEAVPRVAVVPPEQRPAVPRVAGKRKNPSKRERERKQRKEEVETAQQWLQRTRDLTGTHIQLQRDVLTDMQDVFLYRGLEGKRCLPASLHGRLPGPGPLPPCVIVLVIVWSGARCLQ</sequence>
<dbReference type="Proteomes" id="UP000186817">
    <property type="component" value="Unassembled WGS sequence"/>
</dbReference>
<feature type="compositionally biased region" description="Acidic residues" evidence="1">
    <location>
        <begin position="17"/>
        <end position="30"/>
    </location>
</feature>
<protein>
    <submittedName>
        <fullName evidence="2">Uncharacterized protein</fullName>
    </submittedName>
</protein>